<dbReference type="RefSeq" id="WP_305993791.1">
    <property type="nucleotide sequence ID" value="NZ_JAVAMP010000015.1"/>
</dbReference>
<dbReference type="EMBL" id="JAVAMP010000015">
    <property type="protein sequence ID" value="MDP5276482.1"/>
    <property type="molecule type" value="Genomic_DNA"/>
</dbReference>
<organism evidence="1 2">
    <name type="scientific">Chengkuizengella axinellae</name>
    <dbReference type="NCBI Taxonomy" id="3064388"/>
    <lineage>
        <taxon>Bacteria</taxon>
        <taxon>Bacillati</taxon>
        <taxon>Bacillota</taxon>
        <taxon>Bacilli</taxon>
        <taxon>Bacillales</taxon>
        <taxon>Paenibacillaceae</taxon>
        <taxon>Chengkuizengella</taxon>
    </lineage>
</organism>
<comment type="caution">
    <text evidence="1">The sequence shown here is derived from an EMBL/GenBank/DDBJ whole genome shotgun (WGS) entry which is preliminary data.</text>
</comment>
<reference evidence="1 2" key="1">
    <citation type="submission" date="2023-08" db="EMBL/GenBank/DDBJ databases">
        <authorList>
            <person name="Park J.-S."/>
        </authorList>
    </citation>
    <scope>NUCLEOTIDE SEQUENCE [LARGE SCALE GENOMIC DNA]</scope>
    <source>
        <strain evidence="1 2">2205SS18-9</strain>
    </source>
</reference>
<dbReference type="Proteomes" id="UP001231941">
    <property type="component" value="Unassembled WGS sequence"/>
</dbReference>
<dbReference type="Gene3D" id="4.10.810.10">
    <property type="entry name" value="Virus Scaffolding Protein, Chain A"/>
    <property type="match status" value="1"/>
</dbReference>
<gene>
    <name evidence="1" type="ORF">Q5Y73_20515</name>
</gene>
<evidence type="ECO:0000313" key="2">
    <source>
        <dbReference type="Proteomes" id="UP001231941"/>
    </source>
</evidence>
<accession>A0ABT9J4T9</accession>
<name>A0ABT9J4T9_9BACL</name>
<evidence type="ECO:0008006" key="3">
    <source>
        <dbReference type="Google" id="ProtNLM"/>
    </source>
</evidence>
<proteinExistence type="predicted"/>
<evidence type="ECO:0000313" key="1">
    <source>
        <dbReference type="EMBL" id="MDP5276482.1"/>
    </source>
</evidence>
<dbReference type="InterPro" id="IPR027393">
    <property type="entry name" value="Virus_scaffolding_prot_C"/>
</dbReference>
<sequence length="123" mass="14565">MNKFNVGDWVKGKSKEDEFFIGYIEQINESSVHVYIIQSDHSFIKNRTVKIASNKIEVMEQTDLYFEGSLLNLIDIALLEKNEEDFIKYSSQLKELKMIHNNEINIEEINFIRREGFSRIKQD</sequence>
<keyword evidence="2" id="KW-1185">Reference proteome</keyword>
<protein>
    <recommendedName>
        <fullName evidence="3">IDEAL domain-containing protein</fullName>
    </recommendedName>
</protein>